<accession>A0AC34GC84</accession>
<name>A0AC34GC84_9BILA</name>
<evidence type="ECO:0000313" key="1">
    <source>
        <dbReference type="Proteomes" id="UP000887579"/>
    </source>
</evidence>
<reference evidence="2" key="1">
    <citation type="submission" date="2022-11" db="UniProtKB">
        <authorList>
            <consortium name="WormBaseParasite"/>
        </authorList>
    </citation>
    <scope>IDENTIFICATION</scope>
</reference>
<proteinExistence type="predicted"/>
<dbReference type="WBParaSite" id="ES5_v2.g27221.t1">
    <property type="protein sequence ID" value="ES5_v2.g27221.t1"/>
    <property type="gene ID" value="ES5_v2.g27221"/>
</dbReference>
<evidence type="ECO:0000313" key="2">
    <source>
        <dbReference type="WBParaSite" id="ES5_v2.g27221.t1"/>
    </source>
</evidence>
<sequence length="197" mass="22766">MSENLANTWEELGKGLDKIYTNVDPVSTKQYMELYSHVYNFCTKSHLEDVTPLTRNRRSNQPNVATPSGAEFVGEDLYKKLVTFLEEYVNQLREGCHPYRGTQLLEHYNRVWESFRFSSTAVNGIFSYLNRHWIKRELDEGKTGIYEVYNLAVRCWQEKLFVHVADAVTNAVLDLILNERNGESIPTSLVSGVLNSY</sequence>
<organism evidence="1 2">
    <name type="scientific">Panagrolaimus sp. ES5</name>
    <dbReference type="NCBI Taxonomy" id="591445"/>
    <lineage>
        <taxon>Eukaryota</taxon>
        <taxon>Metazoa</taxon>
        <taxon>Ecdysozoa</taxon>
        <taxon>Nematoda</taxon>
        <taxon>Chromadorea</taxon>
        <taxon>Rhabditida</taxon>
        <taxon>Tylenchina</taxon>
        <taxon>Panagrolaimomorpha</taxon>
        <taxon>Panagrolaimoidea</taxon>
        <taxon>Panagrolaimidae</taxon>
        <taxon>Panagrolaimus</taxon>
    </lineage>
</organism>
<dbReference type="Proteomes" id="UP000887579">
    <property type="component" value="Unplaced"/>
</dbReference>
<protein>
    <submittedName>
        <fullName evidence="2">Cullin N-terminal domain-containing protein</fullName>
    </submittedName>
</protein>